<dbReference type="Proteomes" id="UP000564836">
    <property type="component" value="Chromosome"/>
</dbReference>
<protein>
    <submittedName>
        <fullName evidence="1">Uncharacterized protein</fullName>
    </submittedName>
</protein>
<dbReference type="AlphaFoldDB" id="A0A7Z0QLC9"/>
<organism evidence="1">
    <name type="scientific">Bradyrhizobium barranii subsp. barranii</name>
    <dbReference type="NCBI Taxonomy" id="2823807"/>
    <lineage>
        <taxon>Bacteria</taxon>
        <taxon>Pseudomonadati</taxon>
        <taxon>Pseudomonadota</taxon>
        <taxon>Alphaproteobacteria</taxon>
        <taxon>Hyphomicrobiales</taxon>
        <taxon>Nitrobacteraceae</taxon>
        <taxon>Bradyrhizobium</taxon>
        <taxon>Bradyrhizobium barranii</taxon>
    </lineage>
</organism>
<evidence type="ECO:0000313" key="3">
    <source>
        <dbReference type="Proteomes" id="UP000564836"/>
    </source>
</evidence>
<dbReference type="RefSeq" id="WP_166342350.1">
    <property type="nucleotide sequence ID" value="NZ_CP088280.1"/>
</dbReference>
<reference evidence="2 3" key="3">
    <citation type="journal article" date="2022" name="Int. J. Syst. Evol. Microbiol.">
        <title>Strains of Bradyrhizobium barranii sp. nov. associated with legumes native to Canada are symbionts of soybeans and belong to different subspecies (subsp. barranii subsp. nov. and subsp. apii subsp. nov.) and symbiovars (sv. glycinearum and sv. septentrionale).</title>
        <authorList>
            <person name="Bromfield E.S.P."/>
            <person name="Cloutier S."/>
            <person name="Wasai-Hara S."/>
            <person name="Minamisawa K."/>
        </authorList>
    </citation>
    <scope>NUCLEOTIDE SEQUENCE [LARGE SCALE GENOMIC DNA]</scope>
    <source>
        <strain evidence="2 3">323S2</strain>
    </source>
</reference>
<name>A0A7Z0QLC9_9BRAD</name>
<proteinExistence type="predicted"/>
<reference evidence="2 3" key="1">
    <citation type="journal article" date="2017" name="Syst. Appl. Microbiol.">
        <title>Soybeans inoculated with root zone soils of Canadian native legumes harbour diverse and novel Bradyrhizobium spp. that possess agricultural potential.</title>
        <authorList>
            <person name="Bromfield E.S.P."/>
            <person name="Cloutier S."/>
            <person name="Tambong J.T."/>
            <person name="Tran Thi T.V."/>
        </authorList>
    </citation>
    <scope>NUCLEOTIDE SEQUENCE [LARGE SCALE GENOMIC DNA]</scope>
    <source>
        <strain evidence="2 3">323S2</strain>
    </source>
</reference>
<reference evidence="1" key="2">
    <citation type="submission" date="2020-06" db="EMBL/GenBank/DDBJ databases">
        <title>Whole Genome Sequence of Bradyrhizobium sp. Strain 323S2.</title>
        <authorList>
            <person name="Bromfield E.S.P."/>
        </authorList>
    </citation>
    <scope>NUCLEOTIDE SEQUENCE [LARGE SCALE GENOMIC DNA]</scope>
    <source>
        <strain evidence="1">323S2</strain>
    </source>
</reference>
<evidence type="ECO:0000313" key="2">
    <source>
        <dbReference type="EMBL" id="UGX97127.1"/>
    </source>
</evidence>
<dbReference type="EMBL" id="JACBFH010000001">
    <property type="protein sequence ID" value="NYY96086.1"/>
    <property type="molecule type" value="Genomic_DNA"/>
</dbReference>
<evidence type="ECO:0000313" key="1">
    <source>
        <dbReference type="EMBL" id="NYY96086.1"/>
    </source>
</evidence>
<accession>A0A7Z0QLC9</accession>
<gene>
    <name evidence="2" type="ORF">G6321_00019135</name>
    <name evidence="1" type="ORF">G6321_49065</name>
</gene>
<sequence>MSVTPANASNQPIRNRAVLAFDNAGLPDRARMLNEFSFQQLAGLVEAGCLDNVPGTATPLPDDIVGLGKDRYMLLNHAAKTGIAADHPLKPTADNPAQFGVDEAAVLADAQTGLNNLKARSRHFANGSQLLRDIIIAVSVACSVNTNDAFALLTGN</sequence>
<dbReference type="EMBL" id="CP088280">
    <property type="protein sequence ID" value="UGX97127.1"/>
    <property type="molecule type" value="Genomic_DNA"/>
</dbReference>